<sequence>VIGTTPIRHDGADKVTGRAIYGIDYHMTGMLWGKILRSPHAHAKIKSIEASKALALPGVYAVITGKDMAVASDLEVEAGETSLNYMHLSDNVMARDKALYKGHAVAAVAADTQHIAEEALALIDVDYEVLTPVLNGKEGMKPDAPLIHPDQTTKVMAFRFDPGTDSG</sequence>
<feature type="non-terminal residue" evidence="4">
    <location>
        <position position="167"/>
    </location>
</feature>
<evidence type="ECO:0000313" key="4">
    <source>
        <dbReference type="EMBL" id="SVB81285.1"/>
    </source>
</evidence>
<dbReference type="PANTHER" id="PTHR11908">
    <property type="entry name" value="XANTHINE DEHYDROGENASE"/>
    <property type="match status" value="1"/>
</dbReference>
<name>A0A382H2D0_9ZZZZ</name>
<dbReference type="SMART" id="SM01008">
    <property type="entry name" value="Ald_Xan_dh_C"/>
    <property type="match status" value="1"/>
</dbReference>
<gene>
    <name evidence="4" type="ORF">METZ01_LOCUS234139</name>
</gene>
<keyword evidence="2" id="KW-0560">Oxidoreductase</keyword>
<dbReference type="EMBL" id="UINC01058710">
    <property type="protein sequence ID" value="SVB81285.1"/>
    <property type="molecule type" value="Genomic_DNA"/>
</dbReference>
<dbReference type="PANTHER" id="PTHR11908:SF132">
    <property type="entry name" value="ALDEHYDE OXIDASE 1-RELATED"/>
    <property type="match status" value="1"/>
</dbReference>
<dbReference type="Gene3D" id="3.90.1170.50">
    <property type="entry name" value="Aldehyde oxidase/xanthine dehydrogenase, a/b hammerhead"/>
    <property type="match status" value="1"/>
</dbReference>
<evidence type="ECO:0000256" key="1">
    <source>
        <dbReference type="ARBA" id="ARBA00022505"/>
    </source>
</evidence>
<dbReference type="Pfam" id="PF01315">
    <property type="entry name" value="Ald_Xan_dh_C"/>
    <property type="match status" value="1"/>
</dbReference>
<dbReference type="GO" id="GO:0016491">
    <property type="term" value="F:oxidoreductase activity"/>
    <property type="evidence" value="ECO:0007669"/>
    <property type="project" value="UniProtKB-KW"/>
</dbReference>
<accession>A0A382H2D0</accession>
<dbReference type="InterPro" id="IPR000674">
    <property type="entry name" value="Ald_Oxase/Xan_DH_a/b"/>
</dbReference>
<protein>
    <recommendedName>
        <fullName evidence="3">Aldehyde oxidase/xanthine dehydrogenase a/b hammerhead domain-containing protein</fullName>
    </recommendedName>
</protein>
<dbReference type="GO" id="GO:0005506">
    <property type="term" value="F:iron ion binding"/>
    <property type="evidence" value="ECO:0007669"/>
    <property type="project" value="InterPro"/>
</dbReference>
<feature type="domain" description="Aldehyde oxidase/xanthine dehydrogenase a/b hammerhead" evidence="3">
    <location>
        <begin position="16"/>
        <end position="131"/>
    </location>
</feature>
<dbReference type="InterPro" id="IPR016208">
    <property type="entry name" value="Ald_Oxase/xanthine_DH-like"/>
</dbReference>
<dbReference type="Gene3D" id="3.30.365.10">
    <property type="entry name" value="Aldehyde oxidase/xanthine dehydrogenase, molybdopterin binding domain"/>
    <property type="match status" value="2"/>
</dbReference>
<dbReference type="SUPFAM" id="SSF54665">
    <property type="entry name" value="CO dehydrogenase molybdoprotein N-domain-like"/>
    <property type="match status" value="1"/>
</dbReference>
<feature type="non-terminal residue" evidence="4">
    <location>
        <position position="1"/>
    </location>
</feature>
<organism evidence="4">
    <name type="scientific">marine metagenome</name>
    <dbReference type="NCBI Taxonomy" id="408172"/>
    <lineage>
        <taxon>unclassified sequences</taxon>
        <taxon>metagenomes</taxon>
        <taxon>ecological metagenomes</taxon>
    </lineage>
</organism>
<dbReference type="AlphaFoldDB" id="A0A382H2D0"/>
<proteinExistence type="predicted"/>
<reference evidence="4" key="1">
    <citation type="submission" date="2018-05" db="EMBL/GenBank/DDBJ databases">
        <authorList>
            <person name="Lanie J.A."/>
            <person name="Ng W.-L."/>
            <person name="Kazmierczak K.M."/>
            <person name="Andrzejewski T.M."/>
            <person name="Davidsen T.M."/>
            <person name="Wayne K.J."/>
            <person name="Tettelin H."/>
            <person name="Glass J.I."/>
            <person name="Rusch D."/>
            <person name="Podicherti R."/>
            <person name="Tsui H.-C.T."/>
            <person name="Winkler M.E."/>
        </authorList>
    </citation>
    <scope>NUCLEOTIDE SEQUENCE</scope>
</reference>
<dbReference type="InterPro" id="IPR036856">
    <property type="entry name" value="Ald_Oxase/Xan_DH_a/b_sf"/>
</dbReference>
<keyword evidence="1" id="KW-0500">Molybdenum</keyword>
<evidence type="ECO:0000259" key="3">
    <source>
        <dbReference type="SMART" id="SM01008"/>
    </source>
</evidence>
<evidence type="ECO:0000256" key="2">
    <source>
        <dbReference type="ARBA" id="ARBA00023002"/>
    </source>
</evidence>